<dbReference type="AlphaFoldDB" id="N6XCF6"/>
<dbReference type="OrthoDB" id="9803211at2"/>
<dbReference type="Gene3D" id="1.10.730.10">
    <property type="entry name" value="Isoleucyl-tRNA Synthetase, Domain 1"/>
    <property type="match status" value="1"/>
</dbReference>
<evidence type="ECO:0000313" key="16">
    <source>
        <dbReference type="Proteomes" id="UP000013015"/>
    </source>
</evidence>
<dbReference type="InterPro" id="IPR001412">
    <property type="entry name" value="aa-tRNA-synth_I_CS"/>
</dbReference>
<dbReference type="GO" id="GO:0004814">
    <property type="term" value="F:arginine-tRNA ligase activity"/>
    <property type="evidence" value="ECO:0007669"/>
    <property type="project" value="UniProtKB-UniRule"/>
</dbReference>
<evidence type="ECO:0000256" key="3">
    <source>
        <dbReference type="ARBA" id="ARBA00011245"/>
    </source>
</evidence>
<keyword evidence="4 11" id="KW-0963">Cytoplasm</keyword>
<dbReference type="PRINTS" id="PR01038">
    <property type="entry name" value="TRNASYNTHARG"/>
</dbReference>
<feature type="short sequence motif" description="'HIGH' region" evidence="11">
    <location>
        <begin position="132"/>
        <end position="142"/>
    </location>
</feature>
<evidence type="ECO:0000313" key="15">
    <source>
        <dbReference type="EMBL" id="ENO18913.1"/>
    </source>
</evidence>
<keyword evidence="9 11" id="KW-0030">Aminoacyl-tRNA synthetase</keyword>
<gene>
    <name evidence="11 15" type="primary">argS</name>
    <name evidence="15" type="ORF">HMPREF9004_0248</name>
</gene>
<dbReference type="EMBL" id="AQHZ01000005">
    <property type="protein sequence ID" value="ENO18913.1"/>
    <property type="molecule type" value="Genomic_DNA"/>
</dbReference>
<dbReference type="eggNOG" id="COG0018">
    <property type="taxonomic scope" value="Bacteria"/>
</dbReference>
<feature type="domain" description="DALR anticodon binding" evidence="13">
    <location>
        <begin position="437"/>
        <end position="559"/>
    </location>
</feature>
<evidence type="ECO:0000256" key="12">
    <source>
        <dbReference type="RuleBase" id="RU363038"/>
    </source>
</evidence>
<dbReference type="STRING" id="888050.HMPREF9004_0248"/>
<dbReference type="InterPro" id="IPR008909">
    <property type="entry name" value="DALR_anticod-bd"/>
</dbReference>
<dbReference type="SMART" id="SM00836">
    <property type="entry name" value="DALR_1"/>
    <property type="match status" value="1"/>
</dbReference>
<dbReference type="InterPro" id="IPR014729">
    <property type="entry name" value="Rossmann-like_a/b/a_fold"/>
</dbReference>
<dbReference type="HOGENOM" id="CLU_006406_0_1_11"/>
<evidence type="ECO:0000256" key="2">
    <source>
        <dbReference type="ARBA" id="ARBA00005594"/>
    </source>
</evidence>
<sequence length="559" mass="60498">MTPEELALAIRGALLDSIGSGVLALDPEAVPETVKVERPRNRDHGDWATNVAMQLAKRAGLAPRAFAEILAEALRLVEGIDSIEIAGPGFINIRLGAASAGELARTIVQAADSYGSNSSLAGTSINLEYVSANPTGPVHLGGARWAAVGDSLARLMTASGAKVTREYYFNDHGSQIDRFAKSLYARAMGREAPEDGYGGQYIADIAEKVRHDALQAGEADPITLPEDEAVEAFRARGVELMFGEIKERLRDFRSEFDVFFHEDSLHESGAVARAIDTLRERGEVFDEDGAVWLRTTSYGDDKDRVLIKSDGQAAYFAGDVAYYLDKRNRGADSAIYLLGADHHGYIGRMMAMCQAFGDTPGVNMQILIGQMVNLLKNGAPVRMSKRAGTIVTLDDLVDVVGVDAARYALVRVSMDSNLDIDLDLLASHTNENPVYYVQYAHARTRNVARNAAEHGVNRDAGFDPAALDTPADAELLGVLAGFPAQVAQAAELREPHRLARYLEQLASAYHAWYGQCRVTPRGDDPVEPGHVARLWLNDAVTQVLHTGLGLLGVSAPERM</sequence>
<dbReference type="SUPFAM" id="SSF55190">
    <property type="entry name" value="Arginyl-tRNA synthetase (ArgRS), N-terminal 'additional' domain"/>
    <property type="match status" value="1"/>
</dbReference>
<dbReference type="SUPFAM" id="SSF52374">
    <property type="entry name" value="Nucleotidylyl transferase"/>
    <property type="match status" value="1"/>
</dbReference>
<dbReference type="HAMAP" id="MF_00123">
    <property type="entry name" value="Arg_tRNA_synth"/>
    <property type="match status" value="1"/>
</dbReference>
<evidence type="ECO:0000256" key="5">
    <source>
        <dbReference type="ARBA" id="ARBA00022598"/>
    </source>
</evidence>
<evidence type="ECO:0000256" key="11">
    <source>
        <dbReference type="HAMAP-Rule" id="MF_00123"/>
    </source>
</evidence>
<accession>N6XCF6</accession>
<dbReference type="Pfam" id="PF05746">
    <property type="entry name" value="DALR_1"/>
    <property type="match status" value="1"/>
</dbReference>
<dbReference type="InterPro" id="IPR001278">
    <property type="entry name" value="Arg-tRNA-ligase"/>
</dbReference>
<dbReference type="Pfam" id="PF00750">
    <property type="entry name" value="tRNA-synt_1d"/>
    <property type="match status" value="1"/>
</dbReference>
<proteinExistence type="inferred from homology"/>
<dbReference type="Gene3D" id="3.40.50.620">
    <property type="entry name" value="HUPs"/>
    <property type="match status" value="1"/>
</dbReference>
<dbReference type="SUPFAM" id="SSF47323">
    <property type="entry name" value="Anticodon-binding domain of a subclass of class I aminoacyl-tRNA synthetases"/>
    <property type="match status" value="1"/>
</dbReference>
<dbReference type="GO" id="GO:0006420">
    <property type="term" value="P:arginyl-tRNA aminoacylation"/>
    <property type="evidence" value="ECO:0007669"/>
    <property type="project" value="UniProtKB-UniRule"/>
</dbReference>
<dbReference type="RefSeq" id="WP_005961890.1">
    <property type="nucleotide sequence ID" value="NZ_CP040505.1"/>
</dbReference>
<keyword evidence="16" id="KW-1185">Reference proteome</keyword>
<protein>
    <recommendedName>
        <fullName evidence="11">Arginine--tRNA ligase</fullName>
        <ecNumber evidence="11">6.1.1.19</ecNumber>
    </recommendedName>
    <alternativeName>
        <fullName evidence="11">Arginyl-tRNA synthetase</fullName>
        <shortName evidence="11">ArgRS</shortName>
    </alternativeName>
</protein>
<comment type="subcellular location">
    <subcellularLocation>
        <location evidence="1 11">Cytoplasm</location>
    </subcellularLocation>
</comment>
<dbReference type="FunFam" id="1.10.730.10:FF:000008">
    <property type="entry name" value="Arginine--tRNA ligase"/>
    <property type="match status" value="1"/>
</dbReference>
<evidence type="ECO:0000256" key="8">
    <source>
        <dbReference type="ARBA" id="ARBA00022917"/>
    </source>
</evidence>
<evidence type="ECO:0000256" key="6">
    <source>
        <dbReference type="ARBA" id="ARBA00022741"/>
    </source>
</evidence>
<dbReference type="InterPro" id="IPR009080">
    <property type="entry name" value="tRNAsynth_Ia_anticodon-bd"/>
</dbReference>
<dbReference type="InterPro" id="IPR035684">
    <property type="entry name" value="ArgRS_core"/>
</dbReference>
<evidence type="ECO:0000259" key="13">
    <source>
        <dbReference type="SMART" id="SM00836"/>
    </source>
</evidence>
<evidence type="ECO:0000256" key="10">
    <source>
        <dbReference type="ARBA" id="ARBA00049339"/>
    </source>
</evidence>
<keyword evidence="5 11" id="KW-0436">Ligase</keyword>
<comment type="catalytic activity">
    <reaction evidence="10 11">
        <text>tRNA(Arg) + L-arginine + ATP = L-arginyl-tRNA(Arg) + AMP + diphosphate</text>
        <dbReference type="Rhea" id="RHEA:20301"/>
        <dbReference type="Rhea" id="RHEA-COMP:9658"/>
        <dbReference type="Rhea" id="RHEA-COMP:9673"/>
        <dbReference type="ChEBI" id="CHEBI:30616"/>
        <dbReference type="ChEBI" id="CHEBI:32682"/>
        <dbReference type="ChEBI" id="CHEBI:33019"/>
        <dbReference type="ChEBI" id="CHEBI:78442"/>
        <dbReference type="ChEBI" id="CHEBI:78513"/>
        <dbReference type="ChEBI" id="CHEBI:456215"/>
        <dbReference type="EC" id="6.1.1.19"/>
    </reaction>
</comment>
<dbReference type="GO" id="GO:0005524">
    <property type="term" value="F:ATP binding"/>
    <property type="evidence" value="ECO:0007669"/>
    <property type="project" value="UniProtKB-UniRule"/>
</dbReference>
<feature type="domain" description="Arginyl tRNA synthetase N-terminal" evidence="14">
    <location>
        <begin position="4"/>
        <end position="95"/>
    </location>
</feature>
<organism evidence="15 16">
    <name type="scientific">Schaalia cardiffensis F0333</name>
    <dbReference type="NCBI Taxonomy" id="888050"/>
    <lineage>
        <taxon>Bacteria</taxon>
        <taxon>Bacillati</taxon>
        <taxon>Actinomycetota</taxon>
        <taxon>Actinomycetes</taxon>
        <taxon>Actinomycetales</taxon>
        <taxon>Actinomycetaceae</taxon>
        <taxon>Schaalia</taxon>
    </lineage>
</organism>
<evidence type="ECO:0000256" key="4">
    <source>
        <dbReference type="ARBA" id="ARBA00022490"/>
    </source>
</evidence>
<dbReference type="Gene3D" id="3.30.1360.70">
    <property type="entry name" value="Arginyl tRNA synthetase N-terminal domain"/>
    <property type="match status" value="1"/>
</dbReference>
<dbReference type="PANTHER" id="PTHR11956:SF5">
    <property type="entry name" value="ARGININE--TRNA LIGASE, CYTOPLASMIC"/>
    <property type="match status" value="1"/>
</dbReference>
<dbReference type="GO" id="GO:0005737">
    <property type="term" value="C:cytoplasm"/>
    <property type="evidence" value="ECO:0007669"/>
    <property type="project" value="UniProtKB-SubCell"/>
</dbReference>
<dbReference type="CDD" id="cd00671">
    <property type="entry name" value="ArgRS_core"/>
    <property type="match status" value="1"/>
</dbReference>
<reference evidence="15 16" key="1">
    <citation type="submission" date="2013-03" db="EMBL/GenBank/DDBJ databases">
        <title>Reference genome for the Human Microbiome Project.</title>
        <authorList>
            <person name="Aqrawi P."/>
            <person name="Ayvaz T."/>
            <person name="Bess C."/>
            <person name="Blankenburg K."/>
            <person name="Coyle M."/>
            <person name="Deng J."/>
            <person name="Forbes L."/>
            <person name="Fowler G."/>
            <person name="Francisco L."/>
            <person name="Fu Q."/>
            <person name="Gibbs R."/>
            <person name="Gross S."/>
            <person name="Gubbala S."/>
            <person name="Hale W."/>
            <person name="Hemphill L."/>
            <person name="Highlander S."/>
            <person name="Hirani K."/>
            <person name="Jackson L."/>
            <person name="Jakkamsetti A."/>
            <person name="Javaid M."/>
            <person name="Jayaseelan J.C."/>
            <person name="Jiang H."/>
            <person name="Joshi V."/>
            <person name="Korchina V."/>
            <person name="Kovar C."/>
            <person name="Lara F."/>
            <person name="Lee S."/>
            <person name="Liu Y."/>
            <person name="Mata R."/>
            <person name="Mathew T."/>
            <person name="Munidasa M."/>
            <person name="Muzny D."/>
            <person name="Nazareth L."/>
            <person name="Ngo R."/>
            <person name="Nguyen L."/>
            <person name="Nguyen N."/>
            <person name="Okwuonu G."/>
            <person name="Ongeri F."/>
            <person name="Palculict T."/>
            <person name="Patil S."/>
            <person name="Petrosino J."/>
            <person name="Pham C."/>
            <person name="Pham P."/>
            <person name="Pu L.-L."/>
            <person name="Qin X."/>
            <person name="Qu J."/>
            <person name="Reid J."/>
            <person name="Ross M."/>
            <person name="Ruth R."/>
            <person name="Saada N."/>
            <person name="San Lucas F."/>
            <person name="Santibanez J."/>
            <person name="Shang Y."/>
            <person name="Simmons D."/>
            <person name="Song X.-Z."/>
            <person name="Tang L.-Y."/>
            <person name="Thornton R."/>
            <person name="Warren J."/>
            <person name="Weissenberger G."/>
            <person name="Wilczek-Boney K."/>
            <person name="Worley K."/>
            <person name="Youmans B."/>
            <person name="Zhang J."/>
            <person name="Zhang L."/>
            <person name="Zhao Z."/>
            <person name="Zhou C."/>
            <person name="Zhu D."/>
            <person name="Zhu Y."/>
        </authorList>
    </citation>
    <scope>NUCLEOTIDE SEQUENCE [LARGE SCALE GENOMIC DNA]</scope>
    <source>
        <strain evidence="15 16">F0333</strain>
    </source>
</reference>
<dbReference type="EC" id="6.1.1.19" evidence="11"/>
<dbReference type="PROSITE" id="PS00178">
    <property type="entry name" value="AA_TRNA_LIGASE_I"/>
    <property type="match status" value="1"/>
</dbReference>
<keyword evidence="8 11" id="KW-0648">Protein biosynthesis</keyword>
<keyword evidence="7 11" id="KW-0067">ATP-binding</keyword>
<dbReference type="InterPro" id="IPR005148">
    <property type="entry name" value="Arg-tRNA-synth_N"/>
</dbReference>
<comment type="subunit">
    <text evidence="3 11">Monomer.</text>
</comment>
<evidence type="ECO:0000259" key="14">
    <source>
        <dbReference type="SMART" id="SM01016"/>
    </source>
</evidence>
<comment type="similarity">
    <text evidence="2 11 12">Belongs to the class-I aminoacyl-tRNA synthetase family.</text>
</comment>
<comment type="caution">
    <text evidence="15">The sequence shown here is derived from an EMBL/GenBank/DDBJ whole genome shotgun (WGS) entry which is preliminary data.</text>
</comment>
<evidence type="ECO:0000256" key="1">
    <source>
        <dbReference type="ARBA" id="ARBA00004496"/>
    </source>
</evidence>
<dbReference type="SMART" id="SM01016">
    <property type="entry name" value="Arg_tRNA_synt_N"/>
    <property type="match status" value="1"/>
</dbReference>
<evidence type="ECO:0000256" key="7">
    <source>
        <dbReference type="ARBA" id="ARBA00022840"/>
    </source>
</evidence>
<evidence type="ECO:0000256" key="9">
    <source>
        <dbReference type="ARBA" id="ARBA00023146"/>
    </source>
</evidence>
<dbReference type="InterPro" id="IPR036695">
    <property type="entry name" value="Arg-tRNA-synth_N_sf"/>
</dbReference>
<keyword evidence="6 11" id="KW-0547">Nucleotide-binding</keyword>
<dbReference type="Pfam" id="PF03485">
    <property type="entry name" value="Arg_tRNA_synt_N"/>
    <property type="match status" value="1"/>
</dbReference>
<dbReference type="NCBIfam" id="TIGR00456">
    <property type="entry name" value="argS"/>
    <property type="match status" value="1"/>
</dbReference>
<dbReference type="Proteomes" id="UP000013015">
    <property type="component" value="Unassembled WGS sequence"/>
</dbReference>
<dbReference type="PANTHER" id="PTHR11956">
    <property type="entry name" value="ARGINYL-TRNA SYNTHETASE"/>
    <property type="match status" value="1"/>
</dbReference>
<name>N6XCF6_9ACTO</name>
<dbReference type="PATRIC" id="fig|888050.3.peg.243"/>
<dbReference type="FunFam" id="3.40.50.620:FF:000062">
    <property type="entry name" value="Arginine--tRNA ligase"/>
    <property type="match status" value="1"/>
</dbReference>